<accession>A0A9Q0LGK4</accession>
<dbReference type="OrthoDB" id="9995210at2759"/>
<evidence type="ECO:0000313" key="5">
    <source>
        <dbReference type="Proteomes" id="UP001149090"/>
    </source>
</evidence>
<dbReference type="PROSITE" id="PS50297">
    <property type="entry name" value="ANK_REP_REGION"/>
    <property type="match status" value="1"/>
</dbReference>
<keyword evidence="2 3" id="KW-0040">ANK repeat</keyword>
<dbReference type="AlphaFoldDB" id="A0A9Q0LGK4"/>
<dbReference type="OMA" id="PCIACSA"/>
<name>A0A9Q0LGK4_ANAIG</name>
<keyword evidence="5" id="KW-1185">Reference proteome</keyword>
<gene>
    <name evidence="4" type="ORF">M0811_01377</name>
</gene>
<dbReference type="InterPro" id="IPR050745">
    <property type="entry name" value="Multifunctional_regulatory"/>
</dbReference>
<evidence type="ECO:0000256" key="2">
    <source>
        <dbReference type="ARBA" id="ARBA00023043"/>
    </source>
</evidence>
<dbReference type="Gene3D" id="1.25.40.20">
    <property type="entry name" value="Ankyrin repeat-containing domain"/>
    <property type="match status" value="2"/>
</dbReference>
<evidence type="ECO:0000256" key="3">
    <source>
        <dbReference type="PROSITE-ProRule" id="PRU00023"/>
    </source>
</evidence>
<sequence length="241" mass="28033">MQDLFSILPNSHFESIEKILDSTSNLDQKLDNNQNTLLHIACQYHLETKTIKKLIESGINIYTINKYRWTPLYVNFLYSNSTGKKTKEELTNCRIEITKEFIRNGFDINSDNFLHLLCSENSDPLILKFLLDQKANPNKLDENEKTPLIIAIQNNLVEHVELLVSYGADVNYVDEQSNTALFYACKLKCEVRIIEILLEKPNEKINYNLIGNSKAILHVCNTWWKERFVVLEKLIKSGCRF</sequence>
<reference evidence="4" key="1">
    <citation type="submission" date="2022-10" db="EMBL/GenBank/DDBJ databases">
        <title>Novel sulphate-reducing endosymbionts in the free-living metamonad Anaeramoeba.</title>
        <authorList>
            <person name="Jerlstrom-Hultqvist J."/>
            <person name="Cepicka I."/>
            <person name="Gallot-Lavallee L."/>
            <person name="Salas-Leiva D."/>
            <person name="Curtis B.A."/>
            <person name="Zahonova K."/>
            <person name="Pipaliya S."/>
            <person name="Dacks J."/>
            <person name="Roger A.J."/>
        </authorList>
    </citation>
    <scope>NUCLEOTIDE SEQUENCE</scope>
    <source>
        <strain evidence="4">BMAN</strain>
    </source>
</reference>
<proteinExistence type="predicted"/>
<dbReference type="PANTHER" id="PTHR24189">
    <property type="entry name" value="MYOTROPHIN"/>
    <property type="match status" value="1"/>
</dbReference>
<feature type="repeat" description="ANK" evidence="3">
    <location>
        <begin position="143"/>
        <end position="175"/>
    </location>
</feature>
<organism evidence="4 5">
    <name type="scientific">Anaeramoeba ignava</name>
    <name type="common">Anaerobic marine amoeba</name>
    <dbReference type="NCBI Taxonomy" id="1746090"/>
    <lineage>
        <taxon>Eukaryota</taxon>
        <taxon>Metamonada</taxon>
        <taxon>Anaeramoebidae</taxon>
        <taxon>Anaeramoeba</taxon>
    </lineage>
</organism>
<keyword evidence="1" id="KW-0677">Repeat</keyword>
<comment type="caution">
    <text evidence="4">The sequence shown here is derived from an EMBL/GenBank/DDBJ whole genome shotgun (WGS) entry which is preliminary data.</text>
</comment>
<dbReference type="EMBL" id="JAPDFW010000081">
    <property type="protein sequence ID" value="KAJ5072363.1"/>
    <property type="molecule type" value="Genomic_DNA"/>
</dbReference>
<dbReference type="PANTHER" id="PTHR24189:SF50">
    <property type="entry name" value="ANKYRIN REPEAT AND SOCS BOX PROTEIN 2"/>
    <property type="match status" value="1"/>
</dbReference>
<dbReference type="SUPFAM" id="SSF48403">
    <property type="entry name" value="Ankyrin repeat"/>
    <property type="match status" value="1"/>
</dbReference>
<dbReference type="PROSITE" id="PS50088">
    <property type="entry name" value="ANK_REPEAT"/>
    <property type="match status" value="1"/>
</dbReference>
<evidence type="ECO:0000313" key="4">
    <source>
        <dbReference type="EMBL" id="KAJ5072363.1"/>
    </source>
</evidence>
<dbReference type="InterPro" id="IPR002110">
    <property type="entry name" value="Ankyrin_rpt"/>
</dbReference>
<dbReference type="Proteomes" id="UP001149090">
    <property type="component" value="Unassembled WGS sequence"/>
</dbReference>
<dbReference type="Pfam" id="PF12796">
    <property type="entry name" value="Ank_2"/>
    <property type="match status" value="1"/>
</dbReference>
<evidence type="ECO:0000256" key="1">
    <source>
        <dbReference type="ARBA" id="ARBA00022737"/>
    </source>
</evidence>
<dbReference type="SMART" id="SM00248">
    <property type="entry name" value="ANK"/>
    <property type="match status" value="4"/>
</dbReference>
<dbReference type="InterPro" id="IPR036770">
    <property type="entry name" value="Ankyrin_rpt-contain_sf"/>
</dbReference>
<protein>
    <submittedName>
        <fullName evidence="4">Ankyrin repeat family protein</fullName>
    </submittedName>
</protein>